<gene>
    <name evidence="11" type="ORF">glysoja_026146</name>
</gene>
<dbReference type="PANTHER" id="PTHR31651:SF44">
    <property type="entry name" value="AUXIN EFFLUX CARRIER FAMILY PROTEIN"/>
    <property type="match status" value="1"/>
</dbReference>
<evidence type="ECO:0000256" key="6">
    <source>
        <dbReference type="ARBA" id="ARBA00023136"/>
    </source>
</evidence>
<organism evidence="11">
    <name type="scientific">Glycine soja</name>
    <name type="common">Wild soybean</name>
    <dbReference type="NCBI Taxonomy" id="3848"/>
    <lineage>
        <taxon>Eukaryota</taxon>
        <taxon>Viridiplantae</taxon>
        <taxon>Streptophyta</taxon>
        <taxon>Embryophyta</taxon>
        <taxon>Tracheophyta</taxon>
        <taxon>Spermatophyta</taxon>
        <taxon>Magnoliopsida</taxon>
        <taxon>eudicotyledons</taxon>
        <taxon>Gunneridae</taxon>
        <taxon>Pentapetalae</taxon>
        <taxon>rosids</taxon>
        <taxon>fabids</taxon>
        <taxon>Fabales</taxon>
        <taxon>Fabaceae</taxon>
        <taxon>Papilionoideae</taxon>
        <taxon>50 kb inversion clade</taxon>
        <taxon>NPAAA clade</taxon>
        <taxon>indigoferoid/millettioid clade</taxon>
        <taxon>Phaseoleae</taxon>
        <taxon>Glycine</taxon>
        <taxon>Glycine subgen. Soja</taxon>
    </lineage>
</organism>
<evidence type="ECO:0000313" key="11">
    <source>
        <dbReference type="EMBL" id="KHN34525.1"/>
    </source>
</evidence>
<dbReference type="InterPro" id="IPR004776">
    <property type="entry name" value="Mem_transp_PIN-like"/>
</dbReference>
<protein>
    <recommendedName>
        <fullName evidence="12">Protein PIN-LIKES 3</fullName>
    </recommendedName>
</protein>
<evidence type="ECO:0000256" key="7">
    <source>
        <dbReference type="ARBA" id="ARBA00023294"/>
    </source>
</evidence>
<keyword evidence="7" id="KW-0927">Auxin signaling pathway</keyword>
<name>A0A0B2RN11_GLYSO</name>
<keyword evidence="3 10" id="KW-0812">Transmembrane</keyword>
<evidence type="ECO:0000256" key="1">
    <source>
        <dbReference type="ARBA" id="ARBA00004477"/>
    </source>
</evidence>
<evidence type="ECO:0000256" key="4">
    <source>
        <dbReference type="ARBA" id="ARBA00022824"/>
    </source>
</evidence>
<comment type="function">
    <text evidence="8">Involved in cellular auxin homeostasis by regulating auxin metabolism. Regulates intracellular auxin accumulation at the endoplasmic reticulum and thus auxin availability for nuclear auxin signaling.</text>
</comment>
<proteinExistence type="inferred from homology"/>
<accession>A0A0B2RN11</accession>
<evidence type="ECO:0000256" key="10">
    <source>
        <dbReference type="SAM" id="Phobius"/>
    </source>
</evidence>
<sequence length="204" mass="21690">MKATSNPSTSSSLSSIAIDAGAIENVLAVVHVPSFFLLGEFKKTHRISTPVLLVTLESSNLETWKRSRIRSTDTEGSLSIASEGDACLPAMTMLVGANLLEGLKGQGAQLPIIVGIIIVRNIVLPAIGVGIVKGAVHFGLIHHDPLYEFVLLLQFALPPAVAISTSTQLFGNGRGECSIIMLATYSCAAVSLTLWCTFFIWLVL</sequence>
<dbReference type="GO" id="GO:0009734">
    <property type="term" value="P:auxin-activated signaling pathway"/>
    <property type="evidence" value="ECO:0007669"/>
    <property type="project" value="UniProtKB-KW"/>
</dbReference>
<dbReference type="AlphaFoldDB" id="A0A0B2RN11"/>
<dbReference type="PANTHER" id="PTHR31651">
    <property type="match status" value="1"/>
</dbReference>
<keyword evidence="6 10" id="KW-0472">Membrane</keyword>
<keyword evidence="5 10" id="KW-1133">Transmembrane helix</keyword>
<dbReference type="Pfam" id="PF03547">
    <property type="entry name" value="Mem_trans"/>
    <property type="match status" value="1"/>
</dbReference>
<evidence type="ECO:0000256" key="8">
    <source>
        <dbReference type="ARBA" id="ARBA00025100"/>
    </source>
</evidence>
<feature type="transmembrane region" description="Helical" evidence="10">
    <location>
        <begin position="182"/>
        <end position="203"/>
    </location>
</feature>
<keyword evidence="2" id="KW-0813">Transport</keyword>
<evidence type="ECO:0000256" key="5">
    <source>
        <dbReference type="ARBA" id="ARBA00022989"/>
    </source>
</evidence>
<evidence type="ECO:0000256" key="3">
    <source>
        <dbReference type="ARBA" id="ARBA00022692"/>
    </source>
</evidence>
<evidence type="ECO:0000256" key="9">
    <source>
        <dbReference type="ARBA" id="ARBA00025752"/>
    </source>
</evidence>
<evidence type="ECO:0000256" key="2">
    <source>
        <dbReference type="ARBA" id="ARBA00022448"/>
    </source>
</evidence>
<keyword evidence="4" id="KW-0256">Endoplasmic reticulum</keyword>
<feature type="transmembrane region" description="Helical" evidence="10">
    <location>
        <begin position="151"/>
        <end position="170"/>
    </location>
</feature>
<feature type="transmembrane region" description="Helical" evidence="10">
    <location>
        <begin position="110"/>
        <end position="131"/>
    </location>
</feature>
<dbReference type="GO" id="GO:0080162">
    <property type="term" value="P:endoplasmic reticulum to cytosol auxin transport"/>
    <property type="evidence" value="ECO:0007669"/>
    <property type="project" value="InterPro"/>
</dbReference>
<dbReference type="Proteomes" id="UP000053555">
    <property type="component" value="Unassembled WGS sequence"/>
</dbReference>
<dbReference type="InterPro" id="IPR045033">
    <property type="entry name" value="PILS1/3/4/5/7"/>
</dbReference>
<comment type="subcellular location">
    <subcellularLocation>
        <location evidence="1">Endoplasmic reticulum membrane</location>
        <topology evidence="1">Multi-pass membrane protein</topology>
    </subcellularLocation>
</comment>
<dbReference type="EMBL" id="KN648972">
    <property type="protein sequence ID" value="KHN34525.1"/>
    <property type="molecule type" value="Genomic_DNA"/>
</dbReference>
<comment type="similarity">
    <text evidence="9">Belongs to the auxin efflux carrier (TC 2.A.69.2) family.</text>
</comment>
<evidence type="ECO:0008006" key="12">
    <source>
        <dbReference type="Google" id="ProtNLM"/>
    </source>
</evidence>
<dbReference type="GO" id="GO:0005789">
    <property type="term" value="C:endoplasmic reticulum membrane"/>
    <property type="evidence" value="ECO:0007669"/>
    <property type="project" value="UniProtKB-SubCell"/>
</dbReference>
<feature type="transmembrane region" description="Helical" evidence="10">
    <location>
        <begin position="16"/>
        <end position="38"/>
    </location>
</feature>
<reference evidence="11" key="1">
    <citation type="submission" date="2014-07" db="EMBL/GenBank/DDBJ databases">
        <title>Identification of a novel salt tolerance gene in wild soybean by whole-genome sequencing.</title>
        <authorList>
            <person name="Lam H.-M."/>
            <person name="Qi X."/>
            <person name="Li M.-W."/>
            <person name="Liu X."/>
            <person name="Xie M."/>
            <person name="Ni M."/>
            <person name="Xu X."/>
        </authorList>
    </citation>
    <scope>NUCLEOTIDE SEQUENCE [LARGE SCALE GENOMIC DNA]</scope>
    <source>
        <tissue evidence="11">Root</tissue>
    </source>
</reference>